<keyword evidence="7" id="KW-0436">Ligase</keyword>
<feature type="transmembrane region" description="Helical" evidence="5">
    <location>
        <begin position="166"/>
        <end position="181"/>
    </location>
</feature>
<feature type="domain" description="O-antigen ligase-related" evidence="6">
    <location>
        <begin position="170"/>
        <end position="341"/>
    </location>
</feature>
<evidence type="ECO:0000313" key="8">
    <source>
        <dbReference type="Proteomes" id="UP001139199"/>
    </source>
</evidence>
<keyword evidence="4 5" id="KW-0472">Membrane</keyword>
<dbReference type="GO" id="GO:0016020">
    <property type="term" value="C:membrane"/>
    <property type="evidence" value="ECO:0007669"/>
    <property type="project" value="UniProtKB-SubCell"/>
</dbReference>
<sequence length="412" mass="48146">MLKKIGYWVLVIGLLGTVSNLIFISPLPTLVSPIFIFVGLLMIKKPKKVTFWLTIFLLYATISVLIYHPKSLIDFDFYRYDGNLYISYLPILAFSFLAYDYDIEKRFKQFLLFTIIINLIGLVVLGINPIDHNYHGFFKAHNAIGGFMAFITIIAFVFAHQKRSRFYKILAFLAFLFLWLSGSRGSILGVVFSIIFYFIYLNKYYRKLNFVLLTIFFIINFIAALLLYNYGLYTKLNLSKNGEKYMKTHIRSTEGNVGAKTMNIYTRIHWTWGRATNCLIVSPFFGTGFGSMNDWPLNFKGVNHIIAFNNPDDYFYDPSHAHHSYFHFLGEFGIIGFLIFVAFWWNVYKYLERNDQNKIVQLILIMSYFNLTIMSFTEHRITTPSNALPFVISLSLYIIYNNYKNKYASLPE</sequence>
<evidence type="ECO:0000256" key="3">
    <source>
        <dbReference type="ARBA" id="ARBA00022989"/>
    </source>
</evidence>
<dbReference type="AlphaFoldDB" id="A0A9X1L129"/>
<proteinExistence type="predicted"/>
<feature type="transmembrane region" description="Helical" evidence="5">
    <location>
        <begin position="140"/>
        <end position="159"/>
    </location>
</feature>
<dbReference type="RefSeq" id="WP_226542094.1">
    <property type="nucleotide sequence ID" value="NZ_JAJAPW010000002.1"/>
</dbReference>
<dbReference type="PANTHER" id="PTHR37422">
    <property type="entry name" value="TEICHURONIC ACID BIOSYNTHESIS PROTEIN TUAE"/>
    <property type="match status" value="1"/>
</dbReference>
<feature type="transmembrane region" description="Helical" evidence="5">
    <location>
        <begin position="210"/>
        <end position="230"/>
    </location>
</feature>
<evidence type="ECO:0000313" key="7">
    <source>
        <dbReference type="EMBL" id="MCB4798328.1"/>
    </source>
</evidence>
<feature type="transmembrane region" description="Helical" evidence="5">
    <location>
        <begin position="80"/>
        <end position="98"/>
    </location>
</feature>
<evidence type="ECO:0000256" key="4">
    <source>
        <dbReference type="ARBA" id="ARBA00023136"/>
    </source>
</evidence>
<feature type="transmembrane region" description="Helical" evidence="5">
    <location>
        <begin position="6"/>
        <end position="37"/>
    </location>
</feature>
<dbReference type="InterPro" id="IPR007016">
    <property type="entry name" value="O-antigen_ligase-rel_domated"/>
</dbReference>
<keyword evidence="2 5" id="KW-0812">Transmembrane</keyword>
<reference evidence="7" key="1">
    <citation type="submission" date="2021-10" db="EMBL/GenBank/DDBJ databases">
        <title>Tamlana sargassums sp. nov., and Tamlana laminarinivorans sp. nov., two new bacteria isolated from the brown alga.</title>
        <authorList>
            <person name="Li J."/>
        </authorList>
    </citation>
    <scope>NUCLEOTIDE SEQUENCE</scope>
    <source>
        <strain evidence="7">PT2-4</strain>
    </source>
</reference>
<dbReference type="EMBL" id="JAJAPW010000002">
    <property type="protein sequence ID" value="MCB4798328.1"/>
    <property type="molecule type" value="Genomic_DNA"/>
</dbReference>
<dbReference type="PANTHER" id="PTHR37422:SF13">
    <property type="entry name" value="LIPOPOLYSACCHARIDE BIOSYNTHESIS PROTEIN PA4999-RELATED"/>
    <property type="match status" value="1"/>
</dbReference>
<feature type="transmembrane region" description="Helical" evidence="5">
    <location>
        <begin position="325"/>
        <end position="347"/>
    </location>
</feature>
<dbReference type="Pfam" id="PF04932">
    <property type="entry name" value="Wzy_C"/>
    <property type="match status" value="1"/>
</dbReference>
<protein>
    <submittedName>
        <fullName evidence="7">O-antigen ligase family protein</fullName>
    </submittedName>
</protein>
<comment type="caution">
    <text evidence="7">The sequence shown here is derived from an EMBL/GenBank/DDBJ whole genome shotgun (WGS) entry which is preliminary data.</text>
</comment>
<feature type="transmembrane region" description="Helical" evidence="5">
    <location>
        <begin position="110"/>
        <end position="128"/>
    </location>
</feature>
<gene>
    <name evidence="7" type="ORF">LG649_05710</name>
</gene>
<dbReference type="Proteomes" id="UP001139199">
    <property type="component" value="Unassembled WGS sequence"/>
</dbReference>
<keyword evidence="3 5" id="KW-1133">Transmembrane helix</keyword>
<comment type="subcellular location">
    <subcellularLocation>
        <location evidence="1">Membrane</location>
        <topology evidence="1">Multi-pass membrane protein</topology>
    </subcellularLocation>
</comment>
<accession>A0A9X1L129</accession>
<dbReference type="GO" id="GO:0016874">
    <property type="term" value="F:ligase activity"/>
    <property type="evidence" value="ECO:0007669"/>
    <property type="project" value="UniProtKB-KW"/>
</dbReference>
<feature type="transmembrane region" description="Helical" evidence="5">
    <location>
        <begin position="49"/>
        <end position="68"/>
    </location>
</feature>
<evidence type="ECO:0000256" key="1">
    <source>
        <dbReference type="ARBA" id="ARBA00004141"/>
    </source>
</evidence>
<keyword evidence="8" id="KW-1185">Reference proteome</keyword>
<organism evidence="7 8">
    <name type="scientific">Neotamlana laminarinivorans</name>
    <dbReference type="NCBI Taxonomy" id="2883124"/>
    <lineage>
        <taxon>Bacteria</taxon>
        <taxon>Pseudomonadati</taxon>
        <taxon>Bacteroidota</taxon>
        <taxon>Flavobacteriia</taxon>
        <taxon>Flavobacteriales</taxon>
        <taxon>Flavobacteriaceae</taxon>
        <taxon>Neotamlana</taxon>
    </lineage>
</organism>
<feature type="transmembrane region" description="Helical" evidence="5">
    <location>
        <begin position="383"/>
        <end position="400"/>
    </location>
</feature>
<evidence type="ECO:0000259" key="6">
    <source>
        <dbReference type="Pfam" id="PF04932"/>
    </source>
</evidence>
<feature type="transmembrane region" description="Helical" evidence="5">
    <location>
        <begin position="359"/>
        <end position="377"/>
    </location>
</feature>
<dbReference type="InterPro" id="IPR051533">
    <property type="entry name" value="WaaL-like"/>
</dbReference>
<evidence type="ECO:0000256" key="2">
    <source>
        <dbReference type="ARBA" id="ARBA00022692"/>
    </source>
</evidence>
<evidence type="ECO:0000256" key="5">
    <source>
        <dbReference type="SAM" id="Phobius"/>
    </source>
</evidence>
<name>A0A9X1L129_9FLAO</name>